<gene>
    <name evidence="1" type="ORF">RPERSI_LOCUS13056</name>
</gene>
<accession>A0ACA9Q9I3</accession>
<feature type="non-terminal residue" evidence="1">
    <location>
        <position position="1"/>
    </location>
</feature>
<protein>
    <submittedName>
        <fullName evidence="1">8900_t:CDS:1</fullName>
    </submittedName>
</protein>
<comment type="caution">
    <text evidence="1">The sequence shown here is derived from an EMBL/GenBank/DDBJ whole genome shotgun (WGS) entry which is preliminary data.</text>
</comment>
<evidence type="ECO:0000313" key="2">
    <source>
        <dbReference type="Proteomes" id="UP000789920"/>
    </source>
</evidence>
<reference evidence="1" key="1">
    <citation type="submission" date="2021-06" db="EMBL/GenBank/DDBJ databases">
        <authorList>
            <person name="Kallberg Y."/>
            <person name="Tangrot J."/>
            <person name="Rosling A."/>
        </authorList>
    </citation>
    <scope>NUCLEOTIDE SEQUENCE</scope>
    <source>
        <strain evidence="1">MA461A</strain>
    </source>
</reference>
<dbReference type="Proteomes" id="UP000789920">
    <property type="component" value="Unassembled WGS sequence"/>
</dbReference>
<evidence type="ECO:0000313" key="1">
    <source>
        <dbReference type="EMBL" id="CAG8740043.1"/>
    </source>
</evidence>
<sequence>DYDKENDLIPKFNKKSHLVQNAPVYRNGGSGDVYNNERKPHLVQNAPAYRNDGSALADTNGDIYNNERKILQDENKHLKKQNKELENQVQDMKRLLVKKDKE</sequence>
<proteinExistence type="predicted"/>
<name>A0ACA9Q9I3_9GLOM</name>
<dbReference type="EMBL" id="CAJVQC010028569">
    <property type="protein sequence ID" value="CAG8740043.1"/>
    <property type="molecule type" value="Genomic_DNA"/>
</dbReference>
<feature type="non-terminal residue" evidence="1">
    <location>
        <position position="102"/>
    </location>
</feature>
<organism evidence="1 2">
    <name type="scientific">Racocetra persica</name>
    <dbReference type="NCBI Taxonomy" id="160502"/>
    <lineage>
        <taxon>Eukaryota</taxon>
        <taxon>Fungi</taxon>
        <taxon>Fungi incertae sedis</taxon>
        <taxon>Mucoromycota</taxon>
        <taxon>Glomeromycotina</taxon>
        <taxon>Glomeromycetes</taxon>
        <taxon>Diversisporales</taxon>
        <taxon>Gigasporaceae</taxon>
        <taxon>Racocetra</taxon>
    </lineage>
</organism>
<keyword evidence="2" id="KW-1185">Reference proteome</keyword>